<dbReference type="Gene3D" id="3.40.50.1010">
    <property type="entry name" value="5'-nuclease"/>
    <property type="match status" value="1"/>
</dbReference>
<evidence type="ECO:0000313" key="2">
    <source>
        <dbReference type="EMBL" id="SAK97956.1"/>
    </source>
</evidence>
<reference evidence="2" key="1">
    <citation type="submission" date="2016-01" db="EMBL/GenBank/DDBJ databases">
        <authorList>
            <person name="Peeters C."/>
        </authorList>
    </citation>
    <scope>NUCLEOTIDE SEQUENCE</scope>
    <source>
        <strain evidence="2">LMG 29321</strain>
    </source>
</reference>
<proteinExistence type="predicted"/>
<dbReference type="SUPFAM" id="SSF88723">
    <property type="entry name" value="PIN domain-like"/>
    <property type="match status" value="1"/>
</dbReference>
<dbReference type="Pfam" id="PF01850">
    <property type="entry name" value="PIN"/>
    <property type="match status" value="1"/>
</dbReference>
<feature type="domain" description="PIN" evidence="1">
    <location>
        <begin position="14"/>
        <end position="71"/>
    </location>
</feature>
<accession>A0A158DUT8</accession>
<keyword evidence="3" id="KW-1185">Reference proteome</keyword>
<comment type="caution">
    <text evidence="2">The sequence shown here is derived from an EMBL/GenBank/DDBJ whole genome shotgun (WGS) entry which is preliminary data.</text>
</comment>
<gene>
    <name evidence="2" type="ORF">AWB78_05607</name>
</gene>
<evidence type="ECO:0000259" key="1">
    <source>
        <dbReference type="Pfam" id="PF01850"/>
    </source>
</evidence>
<dbReference type="InterPro" id="IPR002716">
    <property type="entry name" value="PIN_dom"/>
</dbReference>
<evidence type="ECO:0000313" key="3">
    <source>
        <dbReference type="Proteomes" id="UP000071859"/>
    </source>
</evidence>
<protein>
    <submittedName>
        <fullName evidence="2">PilT domain-containing protein</fullName>
    </submittedName>
</protein>
<organism evidence="2 3">
    <name type="scientific">Caballeronia calidae</name>
    <dbReference type="NCBI Taxonomy" id="1777139"/>
    <lineage>
        <taxon>Bacteria</taxon>
        <taxon>Pseudomonadati</taxon>
        <taxon>Pseudomonadota</taxon>
        <taxon>Betaproteobacteria</taxon>
        <taxon>Burkholderiales</taxon>
        <taxon>Burkholderiaceae</taxon>
        <taxon>Caballeronia</taxon>
    </lineage>
</organism>
<dbReference type="InterPro" id="IPR029060">
    <property type="entry name" value="PIN-like_dom_sf"/>
</dbReference>
<sequence length="79" mass="8816">MQAATIESWLKGVLREYEENILPVSKEISELWGTICAQHPEPALDKLIAATAISHGLTIVTRNVRDFEKVGVKLINPFD</sequence>
<name>A0A158DUT8_9BURK</name>
<dbReference type="EMBL" id="FCOX02000036">
    <property type="protein sequence ID" value="SAK97956.1"/>
    <property type="molecule type" value="Genomic_DNA"/>
</dbReference>
<dbReference type="Proteomes" id="UP000071859">
    <property type="component" value="Unassembled WGS sequence"/>
</dbReference>
<dbReference type="AlphaFoldDB" id="A0A158DUT8"/>